<dbReference type="Proteomes" id="UP000030706">
    <property type="component" value="Unassembled WGS sequence"/>
</dbReference>
<keyword evidence="1" id="KW-1133">Transmembrane helix</keyword>
<proteinExistence type="predicted"/>
<keyword evidence="3" id="KW-1185">Reference proteome</keyword>
<dbReference type="GeneID" id="40740977"/>
<dbReference type="RefSeq" id="XP_029756888.1">
    <property type="nucleotide sequence ID" value="XM_029898671.1"/>
</dbReference>
<feature type="transmembrane region" description="Helical" evidence="1">
    <location>
        <begin position="293"/>
        <end position="320"/>
    </location>
</feature>
<feature type="transmembrane region" description="Helical" evidence="1">
    <location>
        <begin position="12"/>
        <end position="30"/>
    </location>
</feature>
<protein>
    <submittedName>
        <fullName evidence="2">Uncharacterized protein</fullName>
    </submittedName>
</protein>
<keyword evidence="1" id="KW-0812">Transmembrane</keyword>
<dbReference type="HOGENOM" id="CLU_688843_0_0_1"/>
<feature type="transmembrane region" description="Helical" evidence="1">
    <location>
        <begin position="332"/>
        <end position="350"/>
    </location>
</feature>
<dbReference type="EMBL" id="KL584996">
    <property type="protein sequence ID" value="KEQ80701.1"/>
    <property type="molecule type" value="Genomic_DNA"/>
</dbReference>
<organism evidence="2 3">
    <name type="scientific">Aureobasidium pullulans EXF-150</name>
    <dbReference type="NCBI Taxonomy" id="1043002"/>
    <lineage>
        <taxon>Eukaryota</taxon>
        <taxon>Fungi</taxon>
        <taxon>Dikarya</taxon>
        <taxon>Ascomycota</taxon>
        <taxon>Pezizomycotina</taxon>
        <taxon>Dothideomycetes</taxon>
        <taxon>Dothideomycetidae</taxon>
        <taxon>Dothideales</taxon>
        <taxon>Saccotheciaceae</taxon>
        <taxon>Aureobasidium</taxon>
    </lineage>
</organism>
<feature type="transmembrane region" description="Helical" evidence="1">
    <location>
        <begin position="370"/>
        <end position="394"/>
    </location>
</feature>
<name>A0A074Y1D4_AURPU</name>
<evidence type="ECO:0000313" key="2">
    <source>
        <dbReference type="EMBL" id="KEQ80701.1"/>
    </source>
</evidence>
<keyword evidence="1" id="KW-0472">Membrane</keyword>
<sequence>MIMSIKFLDVAPALPASIALIYVLSFTNAWDLVLPRRVFQTVNATTVDGQIQPSDEEANRQNSGSLKNRVGTLDVPSYLLYMGHWHLTTGKLFSDKQCSSNDVCIGQIALVAAELGVYYYCTGHWLQRQLILLAAAWVCMIVRSPWPTQHTVFDAMLSLIITATAIRAILPQRRPRADPYPVDLAISKSSSTPLASESGKKSRHLLVHFHIFSVALLLVILLDGHSILEKLPGSPVFQNVCVSVALLGLRQQVEDWRASSQRGQNLTQHVRAYLCRSYTTLPQFVREGFLRPLLGLAPLFIFGALTSFLTSCCGFRYLILGLPRTGPSFRDGGILGAFIYMIVACANLVLRRREIGEDESLRMRRFNIAVLAAFGQTVTGFAGVAGVLCAIRVLKDWDLS</sequence>
<reference evidence="2 3" key="1">
    <citation type="journal article" date="2014" name="BMC Genomics">
        <title>Genome sequencing of four Aureobasidium pullulans varieties: biotechnological potential, stress tolerance, and description of new species.</title>
        <authorList>
            <person name="Gostin Ar C."/>
            <person name="Ohm R.A."/>
            <person name="Kogej T."/>
            <person name="Sonjak S."/>
            <person name="Turk M."/>
            <person name="Zajc J."/>
            <person name="Zalar P."/>
            <person name="Grube M."/>
            <person name="Sun H."/>
            <person name="Han J."/>
            <person name="Sharma A."/>
            <person name="Chiniquy J."/>
            <person name="Ngan C.Y."/>
            <person name="Lipzen A."/>
            <person name="Barry K."/>
            <person name="Grigoriev I.V."/>
            <person name="Gunde-Cimerman N."/>
        </authorList>
    </citation>
    <scope>NUCLEOTIDE SEQUENCE [LARGE SCALE GENOMIC DNA]</scope>
    <source>
        <strain evidence="2 3">EXF-150</strain>
    </source>
</reference>
<gene>
    <name evidence="2" type="ORF">M438DRAFT_105705</name>
</gene>
<evidence type="ECO:0000313" key="3">
    <source>
        <dbReference type="Proteomes" id="UP000030706"/>
    </source>
</evidence>
<feature type="transmembrane region" description="Helical" evidence="1">
    <location>
        <begin position="205"/>
        <end position="224"/>
    </location>
</feature>
<evidence type="ECO:0000256" key="1">
    <source>
        <dbReference type="SAM" id="Phobius"/>
    </source>
</evidence>
<feature type="transmembrane region" description="Helical" evidence="1">
    <location>
        <begin position="152"/>
        <end position="170"/>
    </location>
</feature>
<accession>A0A074Y1D4</accession>
<feature type="transmembrane region" description="Helical" evidence="1">
    <location>
        <begin position="130"/>
        <end position="146"/>
    </location>
</feature>
<dbReference type="AlphaFoldDB" id="A0A074Y1D4"/>